<comment type="caution">
    <text evidence="5">The sequence shown here is derived from an EMBL/GenBank/DDBJ whole genome shotgun (WGS) entry which is preliminary data.</text>
</comment>
<name>A0A9W9G8G4_9EURO</name>
<dbReference type="SUPFAM" id="SSF52499">
    <property type="entry name" value="Isochorismatase-like hydrolases"/>
    <property type="match status" value="1"/>
</dbReference>
<keyword evidence="2" id="KW-0378">Hydrolase</keyword>
<dbReference type="InterPro" id="IPR050272">
    <property type="entry name" value="Isochorismatase-like_hydrls"/>
</dbReference>
<reference evidence="5" key="1">
    <citation type="submission" date="2022-11" db="EMBL/GenBank/DDBJ databases">
        <authorList>
            <person name="Petersen C."/>
        </authorList>
    </citation>
    <scope>NUCLEOTIDE SEQUENCE</scope>
    <source>
        <strain evidence="5">IBT 30069</strain>
    </source>
</reference>
<dbReference type="GO" id="GO:0016787">
    <property type="term" value="F:hydrolase activity"/>
    <property type="evidence" value="ECO:0007669"/>
    <property type="project" value="UniProtKB-KW"/>
</dbReference>
<dbReference type="AlphaFoldDB" id="A0A9W9G8G4"/>
<feature type="domain" description="Isochorismatase-like" evidence="4">
    <location>
        <begin position="145"/>
        <end position="235"/>
    </location>
</feature>
<dbReference type="Pfam" id="PF00857">
    <property type="entry name" value="Isochorismatase"/>
    <property type="match status" value="1"/>
</dbReference>
<keyword evidence="6" id="KW-1185">Reference proteome</keyword>
<dbReference type="Proteomes" id="UP001149165">
    <property type="component" value="Unassembled WGS sequence"/>
</dbReference>
<evidence type="ECO:0000313" key="5">
    <source>
        <dbReference type="EMBL" id="KAJ5113991.1"/>
    </source>
</evidence>
<evidence type="ECO:0000313" key="6">
    <source>
        <dbReference type="Proteomes" id="UP001149165"/>
    </source>
</evidence>
<dbReference type="Gene3D" id="3.40.50.850">
    <property type="entry name" value="Isochorismatase-like"/>
    <property type="match status" value="1"/>
</dbReference>
<evidence type="ECO:0000259" key="4">
    <source>
        <dbReference type="Pfam" id="PF00857"/>
    </source>
</evidence>
<protein>
    <recommendedName>
        <fullName evidence="4">Isochorismatase-like domain-containing protein</fullName>
    </recommendedName>
</protein>
<dbReference type="OrthoDB" id="1739143at2759"/>
<evidence type="ECO:0000256" key="3">
    <source>
        <dbReference type="SAM" id="MobiDB-lite"/>
    </source>
</evidence>
<comment type="similarity">
    <text evidence="1">Belongs to the isochorismatase family.</text>
</comment>
<reference evidence="5" key="2">
    <citation type="journal article" date="2023" name="IMA Fungus">
        <title>Comparative genomic study of the Penicillium genus elucidates a diverse pangenome and 15 lateral gene transfer events.</title>
        <authorList>
            <person name="Petersen C."/>
            <person name="Sorensen T."/>
            <person name="Nielsen M.R."/>
            <person name="Sondergaard T.E."/>
            <person name="Sorensen J.L."/>
            <person name="Fitzpatrick D.A."/>
            <person name="Frisvad J.C."/>
            <person name="Nielsen K.L."/>
        </authorList>
    </citation>
    <scope>NUCLEOTIDE SEQUENCE</scope>
    <source>
        <strain evidence="5">IBT 30069</strain>
    </source>
</reference>
<accession>A0A9W9G8G4</accession>
<proteinExistence type="inferred from homology"/>
<evidence type="ECO:0000256" key="2">
    <source>
        <dbReference type="ARBA" id="ARBA00022801"/>
    </source>
</evidence>
<dbReference type="InterPro" id="IPR000868">
    <property type="entry name" value="Isochorismatase-like_dom"/>
</dbReference>
<sequence length="240" mass="26578">MSSQSSPFHIPIDLSHTALLLSDIQTDILARFSQETQASYLAQILSLLDLFRAEIARRQEEPSQTSSYQDTPLIIHHVLPFGYNSNAFISPYNKLSSWVQSLERKGFFTIPAAARDPRTPNYPIPASLLPPTSDRDSDSAGFGKGPNEILLPKFQTSSFGSSDLLGYLRARGVRHVVLCGLTTMGAILGGARQGADLDYHIVIPRQAVMDDEEDVNSFLLERVLPKFVDVVDVDDVKKLF</sequence>
<gene>
    <name evidence="5" type="ORF">N7456_002525</name>
</gene>
<dbReference type="InterPro" id="IPR036380">
    <property type="entry name" value="Isochorismatase-like_sf"/>
</dbReference>
<evidence type="ECO:0000256" key="1">
    <source>
        <dbReference type="ARBA" id="ARBA00006336"/>
    </source>
</evidence>
<organism evidence="5 6">
    <name type="scientific">Penicillium angulare</name>
    <dbReference type="NCBI Taxonomy" id="116970"/>
    <lineage>
        <taxon>Eukaryota</taxon>
        <taxon>Fungi</taxon>
        <taxon>Dikarya</taxon>
        <taxon>Ascomycota</taxon>
        <taxon>Pezizomycotina</taxon>
        <taxon>Eurotiomycetes</taxon>
        <taxon>Eurotiomycetidae</taxon>
        <taxon>Eurotiales</taxon>
        <taxon>Aspergillaceae</taxon>
        <taxon>Penicillium</taxon>
    </lineage>
</organism>
<dbReference type="EMBL" id="JAPQKH010000002">
    <property type="protein sequence ID" value="KAJ5113991.1"/>
    <property type="molecule type" value="Genomic_DNA"/>
</dbReference>
<dbReference type="PANTHER" id="PTHR43540">
    <property type="entry name" value="PEROXYUREIDOACRYLATE/UREIDOACRYLATE AMIDOHYDROLASE-RELATED"/>
    <property type="match status" value="1"/>
</dbReference>
<feature type="region of interest" description="Disordered" evidence="3">
    <location>
        <begin position="121"/>
        <end position="142"/>
    </location>
</feature>